<proteinExistence type="predicted"/>
<organism evidence="2 3">
    <name type="scientific">Vespula squamosa</name>
    <name type="common">Southern yellow jacket</name>
    <name type="synonym">Wasp</name>
    <dbReference type="NCBI Taxonomy" id="30214"/>
    <lineage>
        <taxon>Eukaryota</taxon>
        <taxon>Metazoa</taxon>
        <taxon>Ecdysozoa</taxon>
        <taxon>Arthropoda</taxon>
        <taxon>Hexapoda</taxon>
        <taxon>Insecta</taxon>
        <taxon>Pterygota</taxon>
        <taxon>Neoptera</taxon>
        <taxon>Endopterygota</taxon>
        <taxon>Hymenoptera</taxon>
        <taxon>Apocrita</taxon>
        <taxon>Aculeata</taxon>
        <taxon>Vespoidea</taxon>
        <taxon>Vespidae</taxon>
        <taxon>Vespinae</taxon>
        <taxon>Vespula</taxon>
    </lineage>
</organism>
<reference evidence="2 3" key="1">
    <citation type="journal article" date="2024" name="Ann. Entomol. Soc. Am.">
        <title>Genomic analyses of the southern and eastern yellowjacket wasps (Hymenoptera: Vespidae) reveal evolutionary signatures of social life.</title>
        <authorList>
            <person name="Catto M.A."/>
            <person name="Caine P.B."/>
            <person name="Orr S.E."/>
            <person name="Hunt B.G."/>
            <person name="Goodisman M.A.D."/>
        </authorList>
    </citation>
    <scope>NUCLEOTIDE SEQUENCE [LARGE SCALE GENOMIC DNA]</scope>
    <source>
        <strain evidence="2">233</strain>
        <tissue evidence="2">Head and thorax</tissue>
    </source>
</reference>
<comment type="caution">
    <text evidence="2">The sequence shown here is derived from an EMBL/GenBank/DDBJ whole genome shotgun (WGS) entry which is preliminary data.</text>
</comment>
<dbReference type="AlphaFoldDB" id="A0ABD2AEE3"/>
<feature type="region of interest" description="Disordered" evidence="1">
    <location>
        <begin position="1"/>
        <end position="30"/>
    </location>
</feature>
<feature type="compositionally biased region" description="Basic and acidic residues" evidence="1">
    <location>
        <begin position="1"/>
        <end position="26"/>
    </location>
</feature>
<evidence type="ECO:0000256" key="1">
    <source>
        <dbReference type="SAM" id="MobiDB-lite"/>
    </source>
</evidence>
<dbReference type="Proteomes" id="UP001607302">
    <property type="component" value="Unassembled WGS sequence"/>
</dbReference>
<evidence type="ECO:0000313" key="2">
    <source>
        <dbReference type="EMBL" id="KAL2718998.1"/>
    </source>
</evidence>
<protein>
    <submittedName>
        <fullName evidence="2">Uncharacterized protein</fullName>
    </submittedName>
</protein>
<keyword evidence="3" id="KW-1185">Reference proteome</keyword>
<sequence length="46" mass="5671">MDRVPPYKKVEKTKRKPDARTKVKERWKQKRTKIKRGVLWQGSYQL</sequence>
<name>A0ABD2AEE3_VESSQ</name>
<accession>A0ABD2AEE3</accession>
<evidence type="ECO:0000313" key="3">
    <source>
        <dbReference type="Proteomes" id="UP001607302"/>
    </source>
</evidence>
<dbReference type="EMBL" id="JAUDFV010000151">
    <property type="protein sequence ID" value="KAL2718998.1"/>
    <property type="molecule type" value="Genomic_DNA"/>
</dbReference>
<gene>
    <name evidence="2" type="ORF">V1478_011417</name>
</gene>